<name>A0A9N9HLU8_FUNMO</name>
<feature type="region of interest" description="Disordered" evidence="1">
    <location>
        <begin position="82"/>
        <end position="143"/>
    </location>
</feature>
<evidence type="ECO:0000256" key="1">
    <source>
        <dbReference type="SAM" id="MobiDB-lite"/>
    </source>
</evidence>
<protein>
    <submittedName>
        <fullName evidence="2">9325_t:CDS:1</fullName>
    </submittedName>
</protein>
<accession>A0A9N9HLU8</accession>
<dbReference type="Proteomes" id="UP000789375">
    <property type="component" value="Unassembled WGS sequence"/>
</dbReference>
<feature type="compositionally biased region" description="Basic and acidic residues" evidence="1">
    <location>
        <begin position="102"/>
        <end position="111"/>
    </location>
</feature>
<organism evidence="2 3">
    <name type="scientific">Funneliformis mosseae</name>
    <name type="common">Endomycorrhizal fungus</name>
    <name type="synonym">Glomus mosseae</name>
    <dbReference type="NCBI Taxonomy" id="27381"/>
    <lineage>
        <taxon>Eukaryota</taxon>
        <taxon>Fungi</taxon>
        <taxon>Fungi incertae sedis</taxon>
        <taxon>Mucoromycota</taxon>
        <taxon>Glomeromycotina</taxon>
        <taxon>Glomeromycetes</taxon>
        <taxon>Glomerales</taxon>
        <taxon>Glomeraceae</taxon>
        <taxon>Funneliformis</taxon>
    </lineage>
</organism>
<sequence>MEELEESDTEDQTDNIQNILCEEPDFSSIKSNDIIQDCEVCQECDKPILTENPPRSLILNVCGDIVHRTYTRKPDKRGVLECSCGMADDKDPSLSSEEMDMDEKNNEDGKVESTLPEETDSASNSKSKKQANEDTDSSASKKSKKCDLDEDFNILKRLIRELSSDTTQISVIKEKKGFQRESMQEDRSIQIFFDLYFKITNAEEEEYKEHEALKKLYDEVKDQLPKEVTKNAIQKKSNRARKVYDLFFHITNNKIQRMVFIGRIKSFSATSILNLSDDNIRYVAFQ</sequence>
<dbReference type="AlphaFoldDB" id="A0A9N9HLU8"/>
<dbReference type="EMBL" id="CAJVPP010007490">
    <property type="protein sequence ID" value="CAG8688955.1"/>
    <property type="molecule type" value="Genomic_DNA"/>
</dbReference>
<evidence type="ECO:0000313" key="3">
    <source>
        <dbReference type="Proteomes" id="UP000789375"/>
    </source>
</evidence>
<feature type="non-terminal residue" evidence="2">
    <location>
        <position position="1"/>
    </location>
</feature>
<proteinExistence type="predicted"/>
<keyword evidence="3" id="KW-1185">Reference proteome</keyword>
<comment type="caution">
    <text evidence="2">The sequence shown here is derived from an EMBL/GenBank/DDBJ whole genome shotgun (WGS) entry which is preliminary data.</text>
</comment>
<evidence type="ECO:0000313" key="2">
    <source>
        <dbReference type="EMBL" id="CAG8688955.1"/>
    </source>
</evidence>
<reference evidence="2" key="1">
    <citation type="submission" date="2021-06" db="EMBL/GenBank/DDBJ databases">
        <authorList>
            <person name="Kallberg Y."/>
            <person name="Tangrot J."/>
            <person name="Rosling A."/>
        </authorList>
    </citation>
    <scope>NUCLEOTIDE SEQUENCE</scope>
    <source>
        <strain evidence="2">87-6 pot B 2015</strain>
    </source>
</reference>
<gene>
    <name evidence="2" type="ORF">FMOSSE_LOCUS13246</name>
</gene>